<organism evidence="1 2">
    <name type="scientific">Vreelandella arcis</name>
    <dbReference type="NCBI Taxonomy" id="416873"/>
    <lineage>
        <taxon>Bacteria</taxon>
        <taxon>Pseudomonadati</taxon>
        <taxon>Pseudomonadota</taxon>
        <taxon>Gammaproteobacteria</taxon>
        <taxon>Oceanospirillales</taxon>
        <taxon>Halomonadaceae</taxon>
        <taxon>Vreelandella</taxon>
    </lineage>
</organism>
<dbReference type="EMBL" id="FNII01000023">
    <property type="protein sequence ID" value="SDO36846.1"/>
    <property type="molecule type" value="Genomic_DNA"/>
</dbReference>
<gene>
    <name evidence="1" type="ORF">SAMN04487951_1234</name>
</gene>
<dbReference type="STRING" id="416873.SAMN04487951_1234"/>
<dbReference type="Proteomes" id="UP000199677">
    <property type="component" value="Unassembled WGS sequence"/>
</dbReference>
<evidence type="ECO:0000313" key="1">
    <source>
        <dbReference type="EMBL" id="SDO36846.1"/>
    </source>
</evidence>
<reference evidence="2" key="1">
    <citation type="submission" date="2016-10" db="EMBL/GenBank/DDBJ databases">
        <authorList>
            <person name="Varghese N."/>
            <person name="Submissions S."/>
        </authorList>
    </citation>
    <scope>NUCLEOTIDE SEQUENCE [LARGE SCALE GENOMIC DNA]</scope>
    <source>
        <strain evidence="2">CGMCC 1.6494</strain>
    </source>
</reference>
<sequence>MTNFNKQYSYPVEIHNSIQYQGKVDLRVDNQFQTYRSMLEDSVIAGSTSFIKSVLNRKFQLKPHGRSTQKEKDVVGALNKSLEDLKPYSFNRFMNNVLSLIEYGTSLQEVTFERKRGFQVFKSFSPISLQSINKFVYDRGELKKLKLTPPNNDGLIQDVVKAPTEIAGAKVLVFSFQADNDNPLGKSLLRGAYSTWKEKTTYRELNLVGASKSLSGVMKIEVPSDYLNSFFTDPASDQAVLVDNLIKQAELMGAGRSSFVALPSDTTEANAKLFNVEPIKGTDRGGFEIEDSIARCNREIFMSLQSAVLSLGQDGESSGSYGLSSTKSVLLNTFLSSVQDTIASEFMKGVRLAFELNDLTDERLPSIQWEEMQQPTFEEFVEGIKAVGMSGLVEPTGELNQWIIEKIGAPVNTAGGEVSGLMNIARQQTGEGANSG</sequence>
<proteinExistence type="predicted"/>
<dbReference type="AlphaFoldDB" id="A0A1H0IZI5"/>
<name>A0A1H0IZI5_9GAMM</name>
<evidence type="ECO:0008006" key="3">
    <source>
        <dbReference type="Google" id="ProtNLM"/>
    </source>
</evidence>
<protein>
    <recommendedName>
        <fullName evidence="3">Portal protein</fullName>
    </recommendedName>
</protein>
<accession>A0A1H0IZI5</accession>
<dbReference type="InterPro" id="IPR009279">
    <property type="entry name" value="Portal_Mu"/>
</dbReference>
<dbReference type="Pfam" id="PF06074">
    <property type="entry name" value="Portal_Mu"/>
    <property type="match status" value="1"/>
</dbReference>
<evidence type="ECO:0000313" key="2">
    <source>
        <dbReference type="Proteomes" id="UP000199677"/>
    </source>
</evidence>
<keyword evidence="2" id="KW-1185">Reference proteome</keyword>
<dbReference type="OrthoDB" id="7059604at2"/>
<dbReference type="RefSeq" id="WP_089708186.1">
    <property type="nucleotide sequence ID" value="NZ_FNII01000023.1"/>
</dbReference>